<dbReference type="Gene3D" id="2.160.10.10">
    <property type="entry name" value="Hexapeptide repeat proteins"/>
    <property type="match status" value="1"/>
</dbReference>
<dbReference type="CDD" id="cd03357">
    <property type="entry name" value="LbH_MAT_GAT"/>
    <property type="match status" value="1"/>
</dbReference>
<reference evidence="6 7" key="1">
    <citation type="submission" date="2024-09" db="EMBL/GenBank/DDBJ databases">
        <authorList>
            <person name="Sun Q."/>
            <person name="Mori K."/>
        </authorList>
    </citation>
    <scope>NUCLEOTIDE SEQUENCE [LARGE SCALE GENOMIC DNA]</scope>
    <source>
        <strain evidence="6 7">CECT 8064</strain>
    </source>
</reference>
<sequence>MNEFEKMISGLTFDGADKGVSAVRDQATALQAILNQTVVDDLRTPLLRQLFKRFGEGSIVRPPFSCEFGQTVEIGDNTFMNMNVLMLDGASISIGNNVMIGPNTHFYTASHPMDYRQRRGWTTRCQPIVIEDDVWIGGNVAITQGITIGARSVIAANSVVTRDVKPDSLYGGCPAKFIRTLTENFD</sequence>
<comment type="similarity">
    <text evidence="1">Belongs to the transferase hexapeptide repeat family.</text>
</comment>
<dbReference type="PANTHER" id="PTHR23416">
    <property type="entry name" value="SIALIC ACID SYNTHASE-RELATED"/>
    <property type="match status" value="1"/>
</dbReference>
<protein>
    <submittedName>
        <fullName evidence="6">Sugar O-acetyltransferase</fullName>
        <ecNumber evidence="6">2.3.1.-</ecNumber>
    </submittedName>
</protein>
<dbReference type="InterPro" id="IPR051159">
    <property type="entry name" value="Hexapeptide_acetyltransf"/>
</dbReference>
<comment type="caution">
    <text evidence="6">The sequence shown here is derived from an EMBL/GenBank/DDBJ whole genome shotgun (WGS) entry which is preliminary data.</text>
</comment>
<gene>
    <name evidence="6" type="ORF">ACFFUV_14755</name>
</gene>
<evidence type="ECO:0000256" key="2">
    <source>
        <dbReference type="ARBA" id="ARBA00022679"/>
    </source>
</evidence>
<dbReference type="InterPro" id="IPR011004">
    <property type="entry name" value="Trimer_LpxA-like_sf"/>
</dbReference>
<evidence type="ECO:0000256" key="4">
    <source>
        <dbReference type="ARBA" id="ARBA00023315"/>
    </source>
</evidence>
<dbReference type="InterPro" id="IPR001451">
    <property type="entry name" value="Hexapep"/>
</dbReference>
<dbReference type="PROSITE" id="PS00101">
    <property type="entry name" value="HEXAPEP_TRANSFERASES"/>
    <property type="match status" value="1"/>
</dbReference>
<dbReference type="Pfam" id="PF14602">
    <property type="entry name" value="Hexapep_2"/>
    <property type="match status" value="1"/>
</dbReference>
<keyword evidence="4 6" id="KW-0012">Acyltransferase</keyword>
<feature type="domain" description="Maltose/galactoside acetyltransferase" evidence="5">
    <location>
        <begin position="4"/>
        <end position="56"/>
    </location>
</feature>
<dbReference type="SMART" id="SM01266">
    <property type="entry name" value="Mac"/>
    <property type="match status" value="1"/>
</dbReference>
<name>A0ABV5HPR0_9VIBR</name>
<keyword evidence="3" id="KW-0677">Repeat</keyword>
<keyword evidence="2 6" id="KW-0808">Transferase</keyword>
<dbReference type="SUPFAM" id="SSF51161">
    <property type="entry name" value="Trimeric LpxA-like enzymes"/>
    <property type="match status" value="1"/>
</dbReference>
<dbReference type="PANTHER" id="PTHR23416:SF23">
    <property type="entry name" value="ACETYLTRANSFERASE C18B11.09C-RELATED"/>
    <property type="match status" value="1"/>
</dbReference>
<evidence type="ECO:0000313" key="6">
    <source>
        <dbReference type="EMBL" id="MFB9136231.1"/>
    </source>
</evidence>
<evidence type="ECO:0000256" key="3">
    <source>
        <dbReference type="ARBA" id="ARBA00022737"/>
    </source>
</evidence>
<accession>A0ABV5HPR0</accession>
<evidence type="ECO:0000259" key="5">
    <source>
        <dbReference type="SMART" id="SM01266"/>
    </source>
</evidence>
<dbReference type="InterPro" id="IPR024688">
    <property type="entry name" value="Mac_dom"/>
</dbReference>
<dbReference type="InterPro" id="IPR018357">
    <property type="entry name" value="Hexapep_transf_CS"/>
</dbReference>
<dbReference type="RefSeq" id="WP_390194266.1">
    <property type="nucleotide sequence ID" value="NZ_JBHMEP010000004.1"/>
</dbReference>
<dbReference type="GO" id="GO:0016746">
    <property type="term" value="F:acyltransferase activity"/>
    <property type="evidence" value="ECO:0007669"/>
    <property type="project" value="UniProtKB-KW"/>
</dbReference>
<evidence type="ECO:0000256" key="1">
    <source>
        <dbReference type="ARBA" id="ARBA00007274"/>
    </source>
</evidence>
<evidence type="ECO:0000313" key="7">
    <source>
        <dbReference type="Proteomes" id="UP001589645"/>
    </source>
</evidence>
<dbReference type="Proteomes" id="UP001589645">
    <property type="component" value="Unassembled WGS sequence"/>
</dbReference>
<dbReference type="EC" id="2.3.1.-" evidence="6"/>
<organism evidence="6 7">
    <name type="scientific">Vibrio olivae</name>
    <dbReference type="NCBI Taxonomy" id="1243002"/>
    <lineage>
        <taxon>Bacteria</taxon>
        <taxon>Pseudomonadati</taxon>
        <taxon>Pseudomonadota</taxon>
        <taxon>Gammaproteobacteria</taxon>
        <taxon>Vibrionales</taxon>
        <taxon>Vibrionaceae</taxon>
        <taxon>Vibrio</taxon>
    </lineage>
</organism>
<proteinExistence type="inferred from homology"/>
<keyword evidence="7" id="KW-1185">Reference proteome</keyword>
<dbReference type="EMBL" id="JBHMEP010000004">
    <property type="protein sequence ID" value="MFB9136231.1"/>
    <property type="molecule type" value="Genomic_DNA"/>
</dbReference>
<dbReference type="Pfam" id="PF12464">
    <property type="entry name" value="Mac"/>
    <property type="match status" value="1"/>
</dbReference>